<dbReference type="InterPro" id="IPR013324">
    <property type="entry name" value="RNA_pol_sigma_r3/r4-like"/>
</dbReference>
<organism evidence="1 2">
    <name type="scientific">Myxococcus fulvus (strain ATCC BAA-855 / HW-1)</name>
    <dbReference type="NCBI Taxonomy" id="483219"/>
    <lineage>
        <taxon>Bacteria</taxon>
        <taxon>Pseudomonadati</taxon>
        <taxon>Myxococcota</taxon>
        <taxon>Myxococcia</taxon>
        <taxon>Myxococcales</taxon>
        <taxon>Cystobacterineae</taxon>
        <taxon>Myxococcaceae</taxon>
        <taxon>Myxococcus</taxon>
    </lineage>
</organism>
<sequence length="329" mass="35444">MKTRDATLAAALEMEALLYRLLQVPSGGLEARRVESRLAELVRPHLVRVARQVARAWRVPVEDLVQEGLLAVLTRQRAHPFRPGAAGAGRSAYPAWAMQLGRQAMQAAALTWSSPVHLTDHARKAVRRAKRTAAAEGVEVSSVLRRQGLDAETARALGEGAVAKPLSLEEVLSSRDAGAEGRDASSERGSRGLAARTEVLLSLVDSTAERLALVAQREHVLWALYRLPKLQRQVVQACMGLGRPDGQEATERTLAVELRLTHAQVRGLREAGLARLRAELGVEGAAPEAAAPVARGALRRPRTAAARLVRQTPRQEAGQMPLLAVAGRA</sequence>
<dbReference type="SUPFAM" id="SSF88659">
    <property type="entry name" value="Sigma3 and sigma4 domains of RNA polymerase sigma factors"/>
    <property type="match status" value="1"/>
</dbReference>
<dbReference type="HOGENOM" id="CLU_908245_0_0_7"/>
<name>F8C6K2_MYXFH</name>
<evidence type="ECO:0000313" key="2">
    <source>
        <dbReference type="Proteomes" id="UP000000488"/>
    </source>
</evidence>
<protein>
    <submittedName>
        <fullName evidence="1">Uncharacterized protein</fullName>
    </submittedName>
</protein>
<dbReference type="KEGG" id="mfu:LILAB_18445"/>
<dbReference type="Proteomes" id="UP000000488">
    <property type="component" value="Chromosome"/>
</dbReference>
<dbReference type="eggNOG" id="COG1191">
    <property type="taxonomic scope" value="Bacteria"/>
</dbReference>
<dbReference type="STRING" id="483219.LILAB_18445"/>
<dbReference type="EMBL" id="CP002830">
    <property type="protein sequence ID" value="AEI65591.1"/>
    <property type="molecule type" value="Genomic_DNA"/>
</dbReference>
<proteinExistence type="predicted"/>
<gene>
    <name evidence="1" type="ordered locus">LILAB_18445</name>
</gene>
<dbReference type="AlphaFoldDB" id="F8C6K2"/>
<reference evidence="1 2" key="1">
    <citation type="journal article" date="2011" name="J. Bacteriol.">
        <title>Genome sequence of the halotolerant marine bacterium Myxococcus fulvus HW-1.</title>
        <authorList>
            <person name="Li Z.F."/>
            <person name="Li X."/>
            <person name="Liu H."/>
            <person name="Liu X."/>
            <person name="Han K."/>
            <person name="Wu Z.H."/>
            <person name="Hu W."/>
            <person name="Li F.F."/>
            <person name="Li Y.Z."/>
        </authorList>
    </citation>
    <scope>NUCLEOTIDE SEQUENCE [LARGE SCALE GENOMIC DNA]</scope>
    <source>
        <strain evidence="2">ATCC BAA-855 / HW-1</strain>
    </source>
</reference>
<evidence type="ECO:0000313" key="1">
    <source>
        <dbReference type="EMBL" id="AEI65591.1"/>
    </source>
</evidence>
<accession>F8C6K2</accession>